<dbReference type="Pfam" id="PF00072">
    <property type="entry name" value="Response_reg"/>
    <property type="match status" value="1"/>
</dbReference>
<dbReference type="AlphaFoldDB" id="A0A9E7IWZ0"/>
<dbReference type="PANTHER" id="PTHR48111:SF2">
    <property type="entry name" value="RESPONSE REGULATOR SAER"/>
    <property type="match status" value="1"/>
</dbReference>
<dbReference type="InterPro" id="IPR001867">
    <property type="entry name" value="OmpR/PhoB-type_DNA-bd"/>
</dbReference>
<keyword evidence="11" id="KW-1185">Reference proteome</keyword>
<gene>
    <name evidence="10" type="ORF">M1R53_00910</name>
</gene>
<evidence type="ECO:0000256" key="7">
    <source>
        <dbReference type="PROSITE-ProRule" id="PRU01091"/>
    </source>
</evidence>
<dbReference type="KEGG" id="fms:M1R53_00910"/>
<dbReference type="InterPro" id="IPR036388">
    <property type="entry name" value="WH-like_DNA-bd_sf"/>
</dbReference>
<keyword evidence="4" id="KW-0804">Transcription</keyword>
<dbReference type="GO" id="GO:0000976">
    <property type="term" value="F:transcription cis-regulatory region binding"/>
    <property type="evidence" value="ECO:0007669"/>
    <property type="project" value="TreeGrafter"/>
</dbReference>
<evidence type="ECO:0000256" key="2">
    <source>
        <dbReference type="ARBA" id="ARBA00023015"/>
    </source>
</evidence>
<evidence type="ECO:0000256" key="3">
    <source>
        <dbReference type="ARBA" id="ARBA00023125"/>
    </source>
</evidence>
<dbReference type="EMBL" id="CP096649">
    <property type="protein sequence ID" value="UQK59260.1"/>
    <property type="molecule type" value="Genomic_DNA"/>
</dbReference>
<feature type="domain" description="OmpR/PhoB-type" evidence="9">
    <location>
        <begin position="126"/>
        <end position="223"/>
    </location>
</feature>
<reference evidence="10" key="1">
    <citation type="submission" date="2022-04" db="EMBL/GenBank/DDBJ databases">
        <title>Complete genome sequences of Ezakiella coagulans and Fenollaria massiliensis.</title>
        <authorList>
            <person name="France M.T."/>
            <person name="Clifford J."/>
            <person name="Narina S."/>
            <person name="Rutt L."/>
            <person name="Ravel J."/>
        </authorList>
    </citation>
    <scope>NUCLEOTIDE SEQUENCE</scope>
    <source>
        <strain evidence="10">C0061C2</strain>
    </source>
</reference>
<sequence length="223" mass="26020">MILIVEDDKDINNLIKELLSERGFETKQVFDGAEAVDYLKNNEVDLMLLDLMMPKLMGEDVINYARSMNMKMPIIVLSAKIDKATKLGCLDLGCDDFITKPFDTDELISRVRAQLRRSNAYNRLGEKAVHFEDFYLDNDNNVISFKEVPLNLTRMEYKLLRLLIENPKKVFTKENLYSSVWEDDIYSDNTINVHISNLRNKLKEIDPDHKYIKTVWSIGYILK</sequence>
<evidence type="ECO:0000256" key="1">
    <source>
        <dbReference type="ARBA" id="ARBA00018672"/>
    </source>
</evidence>
<dbReference type="PROSITE" id="PS50110">
    <property type="entry name" value="RESPONSE_REGULATORY"/>
    <property type="match status" value="1"/>
</dbReference>
<feature type="domain" description="Response regulatory" evidence="8">
    <location>
        <begin position="1"/>
        <end position="115"/>
    </location>
</feature>
<dbReference type="InterPro" id="IPR039420">
    <property type="entry name" value="WalR-like"/>
</dbReference>
<evidence type="ECO:0000313" key="10">
    <source>
        <dbReference type="EMBL" id="UQK59260.1"/>
    </source>
</evidence>
<dbReference type="GO" id="GO:0006355">
    <property type="term" value="P:regulation of DNA-templated transcription"/>
    <property type="evidence" value="ECO:0007669"/>
    <property type="project" value="InterPro"/>
</dbReference>
<dbReference type="SMART" id="SM00448">
    <property type="entry name" value="REC"/>
    <property type="match status" value="1"/>
</dbReference>
<dbReference type="SUPFAM" id="SSF52172">
    <property type="entry name" value="CheY-like"/>
    <property type="match status" value="1"/>
</dbReference>
<dbReference type="Pfam" id="PF00486">
    <property type="entry name" value="Trans_reg_C"/>
    <property type="match status" value="1"/>
</dbReference>
<keyword evidence="6" id="KW-0597">Phosphoprotein</keyword>
<feature type="modified residue" description="4-aspartylphosphate" evidence="6">
    <location>
        <position position="50"/>
    </location>
</feature>
<keyword evidence="2" id="KW-0805">Transcription regulation</keyword>
<comment type="function">
    <text evidence="5">May play the central regulatory role in sporulation. It may be an element of the effector pathway responsible for the activation of sporulation genes in response to nutritional stress. Spo0A may act in concert with spo0H (a sigma factor) to control the expression of some genes that are critical to the sporulation process.</text>
</comment>
<dbReference type="InterPro" id="IPR001789">
    <property type="entry name" value="Sig_transdc_resp-reg_receiver"/>
</dbReference>
<dbReference type="Proteomes" id="UP000831151">
    <property type="component" value="Chromosome"/>
</dbReference>
<evidence type="ECO:0000256" key="4">
    <source>
        <dbReference type="ARBA" id="ARBA00023163"/>
    </source>
</evidence>
<accession>A0A9E7IWZ0</accession>
<evidence type="ECO:0000313" key="11">
    <source>
        <dbReference type="Proteomes" id="UP000831151"/>
    </source>
</evidence>
<dbReference type="Gene3D" id="3.40.50.2300">
    <property type="match status" value="1"/>
</dbReference>
<dbReference type="GO" id="GO:0032993">
    <property type="term" value="C:protein-DNA complex"/>
    <property type="evidence" value="ECO:0007669"/>
    <property type="project" value="TreeGrafter"/>
</dbReference>
<proteinExistence type="predicted"/>
<feature type="DNA-binding region" description="OmpR/PhoB-type" evidence="7">
    <location>
        <begin position="126"/>
        <end position="223"/>
    </location>
</feature>
<evidence type="ECO:0000256" key="6">
    <source>
        <dbReference type="PROSITE-ProRule" id="PRU00169"/>
    </source>
</evidence>
<dbReference type="CDD" id="cd00383">
    <property type="entry name" value="trans_reg_C"/>
    <property type="match status" value="1"/>
</dbReference>
<organism evidence="10 11">
    <name type="scientific">Fenollaria massiliensis</name>
    <dbReference type="NCBI Taxonomy" id="938288"/>
    <lineage>
        <taxon>Bacteria</taxon>
        <taxon>Bacillati</taxon>
        <taxon>Bacillota</taxon>
        <taxon>Clostridia</taxon>
        <taxon>Eubacteriales</taxon>
        <taxon>Fenollaria</taxon>
    </lineage>
</organism>
<evidence type="ECO:0000256" key="5">
    <source>
        <dbReference type="ARBA" id="ARBA00024867"/>
    </source>
</evidence>
<evidence type="ECO:0000259" key="8">
    <source>
        <dbReference type="PROSITE" id="PS50110"/>
    </source>
</evidence>
<name>A0A9E7IWZ0_9FIRM</name>
<dbReference type="PANTHER" id="PTHR48111">
    <property type="entry name" value="REGULATOR OF RPOS"/>
    <property type="match status" value="1"/>
</dbReference>
<protein>
    <recommendedName>
        <fullName evidence="1">Stage 0 sporulation protein A homolog</fullName>
    </recommendedName>
</protein>
<dbReference type="PROSITE" id="PS51755">
    <property type="entry name" value="OMPR_PHOB"/>
    <property type="match status" value="1"/>
</dbReference>
<dbReference type="RefSeq" id="WP_249242760.1">
    <property type="nucleotide sequence ID" value="NZ_CP096649.1"/>
</dbReference>
<dbReference type="SMART" id="SM00862">
    <property type="entry name" value="Trans_reg_C"/>
    <property type="match status" value="1"/>
</dbReference>
<evidence type="ECO:0000259" key="9">
    <source>
        <dbReference type="PROSITE" id="PS51755"/>
    </source>
</evidence>
<dbReference type="GO" id="GO:0000156">
    <property type="term" value="F:phosphorelay response regulator activity"/>
    <property type="evidence" value="ECO:0007669"/>
    <property type="project" value="TreeGrafter"/>
</dbReference>
<keyword evidence="3 7" id="KW-0238">DNA-binding</keyword>
<dbReference type="Gene3D" id="1.10.10.10">
    <property type="entry name" value="Winged helix-like DNA-binding domain superfamily/Winged helix DNA-binding domain"/>
    <property type="match status" value="1"/>
</dbReference>
<dbReference type="GO" id="GO:0005829">
    <property type="term" value="C:cytosol"/>
    <property type="evidence" value="ECO:0007669"/>
    <property type="project" value="TreeGrafter"/>
</dbReference>
<dbReference type="InterPro" id="IPR011006">
    <property type="entry name" value="CheY-like_superfamily"/>
</dbReference>